<evidence type="ECO:0000313" key="3">
    <source>
        <dbReference type="EMBL" id="RUS82849.1"/>
    </source>
</evidence>
<sequence length="216" mass="24566">MCYDEHVLTHNFKFGVIYQKKGQTSEEELFGNRTHGPAMDEFLNTIGDRVQLKDFKGFRGGLDTTHCQTGAESVYTRFNGKEVMFHISTLLPYTEGDSQQLQRKRHIGNDIVAIVFQEENTPFVPDMIASHFLHCFIVVQPVSSPSEPTQYRVSTALSVQNWGLPGTALSTSIFDWPSKFREFLLTKLINAEFACYKAEQFAKLGVSSLHLWLVSY</sequence>
<dbReference type="FunFam" id="3.40.50.11210:FF:000001">
    <property type="entry name" value="Ral GTPase-activating protein subunit alpha-1 isoform 1"/>
    <property type="match status" value="1"/>
</dbReference>
<organism evidence="3 4">
    <name type="scientific">Elysia chlorotica</name>
    <name type="common">Eastern emerald elysia</name>
    <name type="synonym">Sea slug</name>
    <dbReference type="NCBI Taxonomy" id="188477"/>
    <lineage>
        <taxon>Eukaryota</taxon>
        <taxon>Metazoa</taxon>
        <taxon>Spiralia</taxon>
        <taxon>Lophotrochozoa</taxon>
        <taxon>Mollusca</taxon>
        <taxon>Gastropoda</taxon>
        <taxon>Heterobranchia</taxon>
        <taxon>Euthyneura</taxon>
        <taxon>Panpulmonata</taxon>
        <taxon>Sacoglossa</taxon>
        <taxon>Placobranchoidea</taxon>
        <taxon>Plakobranchidae</taxon>
        <taxon>Elysia</taxon>
    </lineage>
</organism>
<evidence type="ECO:0000313" key="4">
    <source>
        <dbReference type="Proteomes" id="UP000271974"/>
    </source>
</evidence>
<protein>
    <recommendedName>
        <fullName evidence="2">Rap-GAP domain-containing protein</fullName>
    </recommendedName>
</protein>
<feature type="domain" description="Rap-GAP" evidence="2">
    <location>
        <begin position="1"/>
        <end position="216"/>
    </location>
</feature>
<name>A0A433TMN9_ELYCH</name>
<feature type="non-terminal residue" evidence="3">
    <location>
        <position position="216"/>
    </location>
</feature>
<reference evidence="3 4" key="1">
    <citation type="submission" date="2019-01" db="EMBL/GenBank/DDBJ databases">
        <title>A draft genome assembly of the solar-powered sea slug Elysia chlorotica.</title>
        <authorList>
            <person name="Cai H."/>
            <person name="Li Q."/>
            <person name="Fang X."/>
            <person name="Li J."/>
            <person name="Curtis N.E."/>
            <person name="Altenburger A."/>
            <person name="Shibata T."/>
            <person name="Feng M."/>
            <person name="Maeda T."/>
            <person name="Schwartz J.A."/>
            <person name="Shigenobu S."/>
            <person name="Lundholm N."/>
            <person name="Nishiyama T."/>
            <person name="Yang H."/>
            <person name="Hasebe M."/>
            <person name="Li S."/>
            <person name="Pierce S.K."/>
            <person name="Wang J."/>
        </authorList>
    </citation>
    <scope>NUCLEOTIDE SEQUENCE [LARGE SCALE GENOMIC DNA]</scope>
    <source>
        <strain evidence="3">EC2010</strain>
        <tissue evidence="3">Whole organism of an adult</tissue>
    </source>
</reference>
<accession>A0A433TMN9</accession>
<dbReference type="STRING" id="188477.A0A433TMN9"/>
<dbReference type="GO" id="GO:0051056">
    <property type="term" value="P:regulation of small GTPase mediated signal transduction"/>
    <property type="evidence" value="ECO:0007669"/>
    <property type="project" value="InterPro"/>
</dbReference>
<proteinExistence type="predicted"/>
<dbReference type="AlphaFoldDB" id="A0A433TMN9"/>
<dbReference type="InterPro" id="IPR035974">
    <property type="entry name" value="Rap/Ran-GAP_sf"/>
</dbReference>
<dbReference type="PANTHER" id="PTHR15711">
    <property type="entry name" value="RAP GTPASE-ACTIVATING PROTEIN"/>
    <property type="match status" value="1"/>
</dbReference>
<comment type="caution">
    <text evidence="3">The sequence shown here is derived from an EMBL/GenBank/DDBJ whole genome shotgun (WGS) entry which is preliminary data.</text>
</comment>
<evidence type="ECO:0000259" key="2">
    <source>
        <dbReference type="PROSITE" id="PS50085"/>
    </source>
</evidence>
<dbReference type="GO" id="GO:0005096">
    <property type="term" value="F:GTPase activator activity"/>
    <property type="evidence" value="ECO:0007669"/>
    <property type="project" value="UniProtKB-KW"/>
</dbReference>
<dbReference type="InterPro" id="IPR050989">
    <property type="entry name" value="Rap1_Ran_GAP"/>
</dbReference>
<dbReference type="Proteomes" id="UP000271974">
    <property type="component" value="Unassembled WGS sequence"/>
</dbReference>
<dbReference type="InterPro" id="IPR000331">
    <property type="entry name" value="Rap/Ran_GAP_dom"/>
</dbReference>
<keyword evidence="4" id="KW-1185">Reference proteome</keyword>
<dbReference type="GO" id="GO:0005737">
    <property type="term" value="C:cytoplasm"/>
    <property type="evidence" value="ECO:0007669"/>
    <property type="project" value="TreeGrafter"/>
</dbReference>
<keyword evidence="1" id="KW-0343">GTPase activation</keyword>
<dbReference type="EMBL" id="RQTK01000268">
    <property type="protein sequence ID" value="RUS82849.1"/>
    <property type="molecule type" value="Genomic_DNA"/>
</dbReference>
<dbReference type="PANTHER" id="PTHR15711:SF32">
    <property type="entry name" value="RAP GTPASE ACTIVATING PROTEIN 1, ISOFORM H"/>
    <property type="match status" value="1"/>
</dbReference>
<dbReference type="PROSITE" id="PS50085">
    <property type="entry name" value="RAPGAP"/>
    <property type="match status" value="1"/>
</dbReference>
<evidence type="ECO:0000256" key="1">
    <source>
        <dbReference type="ARBA" id="ARBA00022468"/>
    </source>
</evidence>
<gene>
    <name evidence="3" type="ORF">EGW08_009371</name>
</gene>
<dbReference type="SUPFAM" id="SSF111347">
    <property type="entry name" value="Rap/Ran-GAP"/>
    <property type="match status" value="1"/>
</dbReference>
<dbReference type="Pfam" id="PF02145">
    <property type="entry name" value="Rap_GAP"/>
    <property type="match status" value="1"/>
</dbReference>
<dbReference type="Gene3D" id="3.40.50.11210">
    <property type="entry name" value="Rap/Ran-GAP"/>
    <property type="match status" value="1"/>
</dbReference>
<dbReference type="OrthoDB" id="2499658at2759"/>